<proteinExistence type="predicted"/>
<keyword evidence="3" id="KW-1185">Reference proteome</keyword>
<dbReference type="Gene3D" id="3.30.40.10">
    <property type="entry name" value="Zinc/RING finger domain, C3HC4 (zinc finger)"/>
    <property type="match status" value="1"/>
</dbReference>
<feature type="region of interest" description="Disordered" evidence="1">
    <location>
        <begin position="1"/>
        <end position="72"/>
    </location>
</feature>
<name>A0A183ALP3_9TREM</name>
<protein>
    <submittedName>
        <fullName evidence="4">RabBD domain-containing protein</fullName>
    </submittedName>
</protein>
<accession>A0A183ALP3</accession>
<dbReference type="Proteomes" id="UP000272942">
    <property type="component" value="Unassembled WGS sequence"/>
</dbReference>
<evidence type="ECO:0000256" key="1">
    <source>
        <dbReference type="SAM" id="MobiDB-lite"/>
    </source>
</evidence>
<reference evidence="4" key="1">
    <citation type="submission" date="2016-06" db="UniProtKB">
        <authorList>
            <consortium name="WormBaseParasite"/>
        </authorList>
    </citation>
    <scope>IDENTIFICATION</scope>
</reference>
<evidence type="ECO:0000313" key="4">
    <source>
        <dbReference type="WBParaSite" id="ECPE_0000789701-mRNA-1"/>
    </source>
</evidence>
<gene>
    <name evidence="2" type="ORF">ECPE_LOCUS7878</name>
</gene>
<evidence type="ECO:0000313" key="3">
    <source>
        <dbReference type="Proteomes" id="UP000272942"/>
    </source>
</evidence>
<organism evidence="4">
    <name type="scientific">Echinostoma caproni</name>
    <dbReference type="NCBI Taxonomy" id="27848"/>
    <lineage>
        <taxon>Eukaryota</taxon>
        <taxon>Metazoa</taxon>
        <taxon>Spiralia</taxon>
        <taxon>Lophotrochozoa</taxon>
        <taxon>Platyhelminthes</taxon>
        <taxon>Trematoda</taxon>
        <taxon>Digenea</taxon>
        <taxon>Plagiorchiida</taxon>
        <taxon>Echinostomata</taxon>
        <taxon>Echinostomatoidea</taxon>
        <taxon>Echinostomatidae</taxon>
        <taxon>Echinostoma</taxon>
    </lineage>
</organism>
<dbReference type="WBParaSite" id="ECPE_0000789701-mRNA-1">
    <property type="protein sequence ID" value="ECPE_0000789701-mRNA-1"/>
    <property type="gene ID" value="ECPE_0000789701"/>
</dbReference>
<sequence>MTSVPRSRGLSQSDTNSGPGLAPTSHQPKQQQQLHPSVGGVGATGVRHTSPSATAAATGANDSPDLSHLTPEERRIIEEVLQRQKHEEQIDAQVLQPRDLLAAENADCGLVHRCYVD</sequence>
<reference evidence="2 3" key="2">
    <citation type="submission" date="2018-11" db="EMBL/GenBank/DDBJ databases">
        <authorList>
            <consortium name="Pathogen Informatics"/>
        </authorList>
    </citation>
    <scope>NUCLEOTIDE SEQUENCE [LARGE SCALE GENOMIC DNA]</scope>
    <source>
        <strain evidence="2 3">Egypt</strain>
    </source>
</reference>
<dbReference type="AlphaFoldDB" id="A0A183ALP3"/>
<feature type="compositionally biased region" description="Polar residues" evidence="1">
    <location>
        <begin position="1"/>
        <end position="35"/>
    </location>
</feature>
<dbReference type="InterPro" id="IPR013083">
    <property type="entry name" value="Znf_RING/FYVE/PHD"/>
</dbReference>
<dbReference type="EMBL" id="UZAN01045213">
    <property type="protein sequence ID" value="VDP82244.1"/>
    <property type="molecule type" value="Genomic_DNA"/>
</dbReference>
<dbReference type="OrthoDB" id="6280374at2759"/>
<evidence type="ECO:0000313" key="2">
    <source>
        <dbReference type="EMBL" id="VDP82244.1"/>
    </source>
</evidence>